<keyword evidence="2" id="KW-1185">Reference proteome</keyword>
<reference evidence="1 2" key="1">
    <citation type="submission" date="2020-04" db="EMBL/GenBank/DDBJ databases">
        <authorList>
            <person name="De Canck E."/>
        </authorList>
    </citation>
    <scope>NUCLEOTIDE SEQUENCE [LARGE SCALE GENOMIC DNA]</scope>
    <source>
        <strain evidence="1 2">LMG 3441</strain>
    </source>
</reference>
<accession>A0A6S6ZIV1</accession>
<evidence type="ECO:0000313" key="2">
    <source>
        <dbReference type="Proteomes" id="UP000494269"/>
    </source>
</evidence>
<dbReference type="Proteomes" id="UP000494269">
    <property type="component" value="Unassembled WGS sequence"/>
</dbReference>
<dbReference type="AlphaFoldDB" id="A0A6S6ZIV1"/>
<sequence length="245" mass="26814">MEGYWFHLPDASDTLIRNGNHVRLATAAPPWMVVDQALASITIGSRWPGQLWRVRVQELGDMSGLVARPGYWRAAAIELLEALPLSTLFGAHGDAVLNILTRINGLTRAQAEALAQNVDPNAAAAYGQAWIRWAQAGGDTRSTDPDEWHGTLAASRGRDKERSPLHSGFVLIHTQLRQRAQAIDGDDAFVLIEEDGETEQVLSPLWQQACDALLFAAMAQGAPQYVLADEARVLNRAWDAITESD</sequence>
<organism evidence="1 2">
    <name type="scientific">Achromobacter kerstersii</name>
    <dbReference type="NCBI Taxonomy" id="1353890"/>
    <lineage>
        <taxon>Bacteria</taxon>
        <taxon>Pseudomonadati</taxon>
        <taxon>Pseudomonadota</taxon>
        <taxon>Betaproteobacteria</taxon>
        <taxon>Burkholderiales</taxon>
        <taxon>Alcaligenaceae</taxon>
        <taxon>Achromobacter</taxon>
    </lineage>
</organism>
<gene>
    <name evidence="1" type="ORF">LMG3441_01394</name>
</gene>
<evidence type="ECO:0000313" key="1">
    <source>
        <dbReference type="EMBL" id="CAB3677251.1"/>
    </source>
</evidence>
<dbReference type="EMBL" id="CADIJQ010000001">
    <property type="protein sequence ID" value="CAB3677251.1"/>
    <property type="molecule type" value="Genomic_DNA"/>
</dbReference>
<proteinExistence type="predicted"/>
<name>A0A6S6ZIV1_9BURK</name>
<protein>
    <submittedName>
        <fullName evidence="1">Uncharacterized protein</fullName>
    </submittedName>
</protein>